<dbReference type="RefSeq" id="XP_052133119.1">
    <property type="nucleotide sequence ID" value="XM_052277159.1"/>
</dbReference>
<evidence type="ECO:0000256" key="5">
    <source>
        <dbReference type="ARBA" id="ARBA00023242"/>
    </source>
</evidence>
<keyword evidence="9" id="KW-1185">Reference proteome</keyword>
<dbReference type="InterPro" id="IPR000210">
    <property type="entry name" value="BTB/POZ_dom"/>
</dbReference>
<dbReference type="GO" id="GO:0007455">
    <property type="term" value="P:eye-antennal disc morphogenesis"/>
    <property type="evidence" value="ECO:0007669"/>
    <property type="project" value="UniProtKB-ARBA"/>
</dbReference>
<feature type="compositionally biased region" description="Polar residues" evidence="7">
    <location>
        <begin position="284"/>
        <end position="301"/>
    </location>
</feature>
<evidence type="ECO:0000256" key="3">
    <source>
        <dbReference type="ARBA" id="ARBA00023125"/>
    </source>
</evidence>
<dbReference type="CDD" id="cd18315">
    <property type="entry name" value="BTB_POZ_BAB-like"/>
    <property type="match status" value="1"/>
</dbReference>
<dbReference type="Proteomes" id="UP000504606">
    <property type="component" value="Unplaced"/>
</dbReference>
<evidence type="ECO:0000313" key="10">
    <source>
        <dbReference type="RefSeq" id="XP_052133119.1"/>
    </source>
</evidence>
<dbReference type="GeneID" id="113212719"/>
<name>A0A9C6XDD3_FRAOC</name>
<evidence type="ECO:0000256" key="2">
    <source>
        <dbReference type="ARBA" id="ARBA00023015"/>
    </source>
</evidence>
<sequence>MAMQHCLGSPQQFCLRWNNYQSNLTHVFDQLLQNESFVDVTLACEGHSVKAHKMVLSACSPYFQTLFFENPCKHPIVILKDIRWPELKAVVEFMYKGEINVSQEQIGPLLQVAESLKIRGLADVTGEDSDGNKSTVREPIRDSGAGRDARDPLREPTGKESPVRDGPRDRDVVRDAVKDAVRDATRDSGRERDRERDRDRDRDLVTRELITRGSPRDAGGARDGSRDPSRERESSSRPPSSLGSHDALPLSLPLALPLSSPLYRHKKRRRPSTERYSPVHGASSPESASANMNHATNNGTPIGTPGSPSHGHGLGAPGTPAGGLAGVGGLAE</sequence>
<evidence type="ECO:0000259" key="8">
    <source>
        <dbReference type="PROSITE" id="PS50097"/>
    </source>
</evidence>
<dbReference type="PROSITE" id="PS50097">
    <property type="entry name" value="BTB"/>
    <property type="match status" value="1"/>
</dbReference>
<feature type="compositionally biased region" description="Basic and acidic residues" evidence="7">
    <location>
        <begin position="219"/>
        <end position="235"/>
    </location>
</feature>
<feature type="compositionally biased region" description="Gly residues" evidence="7">
    <location>
        <begin position="312"/>
        <end position="332"/>
    </location>
</feature>
<dbReference type="PANTHER" id="PTHR23110">
    <property type="entry name" value="BTB DOMAIN TRANSCRIPTION FACTOR"/>
    <property type="match status" value="1"/>
</dbReference>
<keyword evidence="5" id="KW-0539">Nucleus</keyword>
<dbReference type="GO" id="GO:0005634">
    <property type="term" value="C:nucleus"/>
    <property type="evidence" value="ECO:0007669"/>
    <property type="project" value="UniProtKB-SubCell"/>
</dbReference>
<dbReference type="Gene3D" id="3.30.710.10">
    <property type="entry name" value="Potassium Channel Kv1.1, Chain A"/>
    <property type="match status" value="1"/>
</dbReference>
<dbReference type="AlphaFoldDB" id="A0A9C6XDD3"/>
<evidence type="ECO:0000256" key="6">
    <source>
        <dbReference type="ARBA" id="ARBA00058541"/>
    </source>
</evidence>
<comment type="subcellular location">
    <subcellularLocation>
        <location evidence="1">Nucleus</location>
    </subcellularLocation>
</comment>
<comment type="function">
    <text evidence="6">Probably acts as a transcriptional regulator. Required for the specification of the tarsal segment. Also involved in antenna development.</text>
</comment>
<evidence type="ECO:0000313" key="9">
    <source>
        <dbReference type="Proteomes" id="UP000504606"/>
    </source>
</evidence>
<dbReference type="GO" id="GO:0046660">
    <property type="term" value="P:female sex differentiation"/>
    <property type="evidence" value="ECO:0007669"/>
    <property type="project" value="UniProtKB-ARBA"/>
</dbReference>
<dbReference type="Pfam" id="PF00651">
    <property type="entry name" value="BTB"/>
    <property type="match status" value="1"/>
</dbReference>
<dbReference type="InterPro" id="IPR051095">
    <property type="entry name" value="Dros_DevTransReg"/>
</dbReference>
<dbReference type="GO" id="GO:0006357">
    <property type="term" value="P:regulation of transcription by RNA polymerase II"/>
    <property type="evidence" value="ECO:0007669"/>
    <property type="project" value="TreeGrafter"/>
</dbReference>
<keyword evidence="3" id="KW-0238">DNA-binding</keyword>
<feature type="compositionally biased region" description="Low complexity" evidence="7">
    <location>
        <begin position="236"/>
        <end position="262"/>
    </location>
</feature>
<gene>
    <name evidence="10" type="primary">LOC113212719</name>
</gene>
<protein>
    <submittedName>
        <fullName evidence="10">Protein bric-a-brac 2</fullName>
    </submittedName>
</protein>
<dbReference type="GO" id="GO:0003680">
    <property type="term" value="F:minor groove of adenine-thymine-rich DNA binding"/>
    <property type="evidence" value="ECO:0007669"/>
    <property type="project" value="UniProtKB-ARBA"/>
</dbReference>
<accession>A0A9C6XDD3</accession>
<evidence type="ECO:0000256" key="4">
    <source>
        <dbReference type="ARBA" id="ARBA00023163"/>
    </source>
</evidence>
<keyword evidence="2" id="KW-0805">Transcription regulation</keyword>
<dbReference type="SMART" id="SM00225">
    <property type="entry name" value="BTB"/>
    <property type="match status" value="1"/>
</dbReference>
<proteinExistence type="predicted"/>
<dbReference type="OrthoDB" id="9978265at2759"/>
<organism evidence="9 10">
    <name type="scientific">Frankliniella occidentalis</name>
    <name type="common">Western flower thrips</name>
    <name type="synonym">Euthrips occidentalis</name>
    <dbReference type="NCBI Taxonomy" id="133901"/>
    <lineage>
        <taxon>Eukaryota</taxon>
        <taxon>Metazoa</taxon>
        <taxon>Ecdysozoa</taxon>
        <taxon>Arthropoda</taxon>
        <taxon>Hexapoda</taxon>
        <taxon>Insecta</taxon>
        <taxon>Pterygota</taxon>
        <taxon>Neoptera</taxon>
        <taxon>Paraneoptera</taxon>
        <taxon>Thysanoptera</taxon>
        <taxon>Terebrantia</taxon>
        <taxon>Thripoidea</taxon>
        <taxon>Thripidae</taxon>
        <taxon>Frankliniella</taxon>
    </lineage>
</organism>
<evidence type="ECO:0000256" key="7">
    <source>
        <dbReference type="SAM" id="MobiDB-lite"/>
    </source>
</evidence>
<dbReference type="KEGG" id="foc:113212719"/>
<dbReference type="PANTHER" id="PTHR23110:SF109">
    <property type="entry name" value="FI07618P-RELATED"/>
    <property type="match status" value="1"/>
</dbReference>
<dbReference type="InterPro" id="IPR011333">
    <property type="entry name" value="SKP1/BTB/POZ_sf"/>
</dbReference>
<feature type="domain" description="BTB" evidence="8">
    <location>
        <begin position="38"/>
        <end position="103"/>
    </location>
</feature>
<feature type="compositionally biased region" description="Basic and acidic residues" evidence="7">
    <location>
        <begin position="135"/>
        <end position="210"/>
    </location>
</feature>
<feature type="region of interest" description="Disordered" evidence="7">
    <location>
        <begin position="124"/>
        <end position="332"/>
    </location>
</feature>
<keyword evidence="4" id="KW-0804">Transcription</keyword>
<dbReference type="GO" id="GO:0007478">
    <property type="term" value="P:leg disc morphogenesis"/>
    <property type="evidence" value="ECO:0007669"/>
    <property type="project" value="UniProtKB-ARBA"/>
</dbReference>
<dbReference type="FunFam" id="3.30.710.10:FF:000120">
    <property type="entry name" value="Bric a brac 2, isoform B"/>
    <property type="match status" value="1"/>
</dbReference>
<evidence type="ECO:0000256" key="1">
    <source>
        <dbReference type="ARBA" id="ARBA00004123"/>
    </source>
</evidence>
<feature type="non-terminal residue" evidence="10">
    <location>
        <position position="332"/>
    </location>
</feature>
<reference evidence="10" key="1">
    <citation type="submission" date="2025-08" db="UniProtKB">
        <authorList>
            <consortium name="RefSeq"/>
        </authorList>
    </citation>
    <scope>IDENTIFICATION</scope>
    <source>
        <tissue evidence="10">Whole organism</tissue>
    </source>
</reference>
<dbReference type="SUPFAM" id="SSF54695">
    <property type="entry name" value="POZ domain"/>
    <property type="match status" value="1"/>
</dbReference>